<keyword evidence="6 8" id="KW-0472">Membrane</keyword>
<evidence type="ECO:0000313" key="11">
    <source>
        <dbReference type="Proteomes" id="UP000646478"/>
    </source>
</evidence>
<dbReference type="Pfam" id="PF00361">
    <property type="entry name" value="Proton_antipo_M"/>
    <property type="match status" value="1"/>
</dbReference>
<feature type="transmembrane region" description="Helical" evidence="8">
    <location>
        <begin position="85"/>
        <end position="108"/>
    </location>
</feature>
<evidence type="ECO:0000256" key="5">
    <source>
        <dbReference type="ARBA" id="ARBA00022989"/>
    </source>
</evidence>
<keyword evidence="5 8" id="KW-1133">Transmembrane helix</keyword>
<dbReference type="NCBIfam" id="NF009309">
    <property type="entry name" value="PRK12666.1"/>
    <property type="match status" value="1"/>
</dbReference>
<feature type="transmembrane region" description="Helical" evidence="8">
    <location>
        <begin position="34"/>
        <end position="57"/>
    </location>
</feature>
<evidence type="ECO:0000256" key="2">
    <source>
        <dbReference type="ARBA" id="ARBA00005346"/>
    </source>
</evidence>
<dbReference type="Proteomes" id="UP000646478">
    <property type="component" value="Unassembled WGS sequence"/>
</dbReference>
<evidence type="ECO:0000256" key="1">
    <source>
        <dbReference type="ARBA" id="ARBA00004651"/>
    </source>
</evidence>
<dbReference type="PANTHER" id="PTHR42703:SF1">
    <property type="entry name" value="NA(+)_H(+) ANTIPORTER SUBUNIT D1"/>
    <property type="match status" value="1"/>
</dbReference>
<dbReference type="GO" id="GO:0042773">
    <property type="term" value="P:ATP synthesis coupled electron transport"/>
    <property type="evidence" value="ECO:0007669"/>
    <property type="project" value="InterPro"/>
</dbReference>
<feature type="transmembrane region" description="Helical" evidence="8">
    <location>
        <begin position="138"/>
        <end position="156"/>
    </location>
</feature>
<reference evidence="10" key="1">
    <citation type="journal article" date="2014" name="Int. J. Syst. Evol. Microbiol.">
        <title>Complete genome sequence of Corynebacterium casei LMG S-19264T (=DSM 44701T), isolated from a smear-ripened cheese.</title>
        <authorList>
            <consortium name="US DOE Joint Genome Institute (JGI-PGF)"/>
            <person name="Walter F."/>
            <person name="Albersmeier A."/>
            <person name="Kalinowski J."/>
            <person name="Ruckert C."/>
        </authorList>
    </citation>
    <scope>NUCLEOTIDE SEQUENCE</scope>
    <source>
        <strain evidence="10">CGMCC 1.15082</strain>
    </source>
</reference>
<feature type="transmembrane region" description="Helical" evidence="8">
    <location>
        <begin position="393"/>
        <end position="422"/>
    </location>
</feature>
<dbReference type="InterPro" id="IPR003918">
    <property type="entry name" value="NADH_UbQ_OxRdtase"/>
</dbReference>
<evidence type="ECO:0000256" key="6">
    <source>
        <dbReference type="ARBA" id="ARBA00023136"/>
    </source>
</evidence>
<evidence type="ECO:0000256" key="3">
    <source>
        <dbReference type="ARBA" id="ARBA00022475"/>
    </source>
</evidence>
<evidence type="ECO:0000256" key="8">
    <source>
        <dbReference type="SAM" id="Phobius"/>
    </source>
</evidence>
<feature type="transmembrane region" description="Helical" evidence="8">
    <location>
        <begin position="335"/>
        <end position="353"/>
    </location>
</feature>
<keyword evidence="4 7" id="KW-0812">Transmembrane</keyword>
<feature type="transmembrane region" description="Helical" evidence="8">
    <location>
        <begin position="308"/>
        <end position="329"/>
    </location>
</feature>
<feature type="transmembrane region" description="Helical" evidence="8">
    <location>
        <begin position="442"/>
        <end position="468"/>
    </location>
</feature>
<feature type="transmembrane region" description="Helical" evidence="8">
    <location>
        <begin position="480"/>
        <end position="504"/>
    </location>
</feature>
<feature type="transmembrane region" description="Helical" evidence="8">
    <location>
        <begin position="168"/>
        <end position="190"/>
    </location>
</feature>
<sequence length="535" mass="56168">MTASWLHHLIVVPVVLPLVTGALMLLFDERRHGLKAAISLASATLLLGVAVTLMVMAGRNGLGASVYRLGDYSAPFGIVLALDRLSALMLVLTAVLAVASLVYALACWQQGGPHFHTLFQLLLMGLNGAFLTGDLFNLFVFFELTLAASYGLALHGSGVRRVKAGLRYIVFNLAASALFLIGVSLLYGVTGTLNMADLATRIPLVSPGDRVFVEAGAAILGLVFLVKAGMWPLGFWLTPAYAAAAAPVAAMFAILSKVGIYAILRLSHLFFGTGVLAGFGDQWLIAGGMATIVFGVLGVLGSRAIGRIASFGVLISSGTLIAAIGVGGVPTVAALLFYMLSTTLGIAALFLLAELIERGRDTVANVLTLMMDFDDEDEEEEEEVGLTIPATPAILSVCFIICTIVLIGLPPFSGFIAKFMLISSILNPGGLGHPEPIAAMHWALVLLMGSAGLGGLISLTGIGIRNFWTPLERSVPPVRLVEIAPVIGLLLLCLGLVVGAAPVMRYLQATAQSLNAPQDYIRSVLAAPHVEEKSR</sequence>
<feature type="domain" description="NADH:quinone oxidoreductase/Mrp antiporter transmembrane" evidence="9">
    <location>
        <begin position="133"/>
        <end position="427"/>
    </location>
</feature>
<dbReference type="PRINTS" id="PR01437">
    <property type="entry name" value="NUOXDRDTASE4"/>
</dbReference>
<dbReference type="RefSeq" id="WP_188820350.1">
    <property type="nucleotide sequence ID" value="NZ_BMHH01000001.1"/>
</dbReference>
<comment type="subcellular location">
    <subcellularLocation>
        <location evidence="1">Cell membrane</location>
        <topology evidence="1">Multi-pass membrane protein</topology>
    </subcellularLocation>
    <subcellularLocation>
        <location evidence="7">Membrane</location>
        <topology evidence="7">Multi-pass membrane protein</topology>
    </subcellularLocation>
</comment>
<feature type="transmembrane region" description="Helical" evidence="8">
    <location>
        <begin position="210"/>
        <end position="228"/>
    </location>
</feature>
<proteinExistence type="inferred from homology"/>
<dbReference type="GO" id="GO:0008137">
    <property type="term" value="F:NADH dehydrogenase (ubiquinone) activity"/>
    <property type="evidence" value="ECO:0007669"/>
    <property type="project" value="InterPro"/>
</dbReference>
<feature type="transmembrane region" description="Helical" evidence="8">
    <location>
        <begin position="6"/>
        <end position="27"/>
    </location>
</feature>
<dbReference type="PANTHER" id="PTHR42703">
    <property type="entry name" value="NADH DEHYDROGENASE"/>
    <property type="match status" value="1"/>
</dbReference>
<gene>
    <name evidence="10" type="primary">phaD</name>
    <name evidence="10" type="ORF">GCM10011491_00790</name>
</gene>
<name>A0A916RYU2_9HYPH</name>
<dbReference type="InterPro" id="IPR001750">
    <property type="entry name" value="ND/Mrp_TM"/>
</dbReference>
<evidence type="ECO:0000313" key="10">
    <source>
        <dbReference type="EMBL" id="GGA77492.1"/>
    </source>
</evidence>
<comment type="similarity">
    <text evidence="2">Belongs to the CPA3 antiporters (TC 2.A.63) subunit D family.</text>
</comment>
<dbReference type="AlphaFoldDB" id="A0A916RYU2"/>
<dbReference type="GO" id="GO:0005886">
    <property type="term" value="C:plasma membrane"/>
    <property type="evidence" value="ECO:0007669"/>
    <property type="project" value="UniProtKB-SubCell"/>
</dbReference>
<evidence type="ECO:0000256" key="4">
    <source>
        <dbReference type="ARBA" id="ARBA00022692"/>
    </source>
</evidence>
<feature type="transmembrane region" description="Helical" evidence="8">
    <location>
        <begin position="283"/>
        <end position="301"/>
    </location>
</feature>
<accession>A0A916RYU2</accession>
<evidence type="ECO:0000259" key="9">
    <source>
        <dbReference type="Pfam" id="PF00361"/>
    </source>
</evidence>
<keyword evidence="3" id="KW-1003">Cell membrane</keyword>
<feature type="transmembrane region" description="Helical" evidence="8">
    <location>
        <begin position="240"/>
        <end position="263"/>
    </location>
</feature>
<keyword evidence="11" id="KW-1185">Reference proteome</keyword>
<feature type="transmembrane region" description="Helical" evidence="8">
    <location>
        <begin position="115"/>
        <end position="132"/>
    </location>
</feature>
<organism evidence="10 11">
    <name type="scientific">Brucella endophytica</name>
    <dbReference type="NCBI Taxonomy" id="1963359"/>
    <lineage>
        <taxon>Bacteria</taxon>
        <taxon>Pseudomonadati</taxon>
        <taxon>Pseudomonadota</taxon>
        <taxon>Alphaproteobacteria</taxon>
        <taxon>Hyphomicrobiales</taxon>
        <taxon>Brucellaceae</taxon>
        <taxon>Brucella/Ochrobactrum group</taxon>
        <taxon>Brucella</taxon>
    </lineage>
</organism>
<dbReference type="InterPro" id="IPR050586">
    <property type="entry name" value="CPA3_Na-H_Antiporter_D"/>
</dbReference>
<comment type="caution">
    <text evidence="10">The sequence shown here is derived from an EMBL/GenBank/DDBJ whole genome shotgun (WGS) entry which is preliminary data.</text>
</comment>
<protein>
    <submittedName>
        <fullName evidence="10">Monovalent cation/H+ antiporter subunit D</fullName>
    </submittedName>
</protein>
<evidence type="ECO:0000256" key="7">
    <source>
        <dbReference type="RuleBase" id="RU000320"/>
    </source>
</evidence>
<dbReference type="EMBL" id="BMHH01000001">
    <property type="protein sequence ID" value="GGA77492.1"/>
    <property type="molecule type" value="Genomic_DNA"/>
</dbReference>
<reference evidence="10" key="2">
    <citation type="submission" date="2020-09" db="EMBL/GenBank/DDBJ databases">
        <authorList>
            <person name="Sun Q."/>
            <person name="Zhou Y."/>
        </authorList>
    </citation>
    <scope>NUCLEOTIDE SEQUENCE</scope>
    <source>
        <strain evidence="10">CGMCC 1.15082</strain>
    </source>
</reference>